<evidence type="ECO:0000313" key="2">
    <source>
        <dbReference type="Proteomes" id="UP001054945"/>
    </source>
</evidence>
<protein>
    <submittedName>
        <fullName evidence="1">Uncharacterized protein</fullName>
    </submittedName>
</protein>
<organism evidence="1 2">
    <name type="scientific">Caerostris extrusa</name>
    <name type="common">Bark spider</name>
    <name type="synonym">Caerostris bankana</name>
    <dbReference type="NCBI Taxonomy" id="172846"/>
    <lineage>
        <taxon>Eukaryota</taxon>
        <taxon>Metazoa</taxon>
        <taxon>Ecdysozoa</taxon>
        <taxon>Arthropoda</taxon>
        <taxon>Chelicerata</taxon>
        <taxon>Arachnida</taxon>
        <taxon>Araneae</taxon>
        <taxon>Araneomorphae</taxon>
        <taxon>Entelegynae</taxon>
        <taxon>Araneoidea</taxon>
        <taxon>Araneidae</taxon>
        <taxon>Caerostris</taxon>
    </lineage>
</organism>
<proteinExistence type="predicted"/>
<dbReference type="EMBL" id="BPLR01004761">
    <property type="protein sequence ID" value="GIX97253.1"/>
    <property type="molecule type" value="Genomic_DNA"/>
</dbReference>
<keyword evidence="2" id="KW-1185">Reference proteome</keyword>
<reference evidence="1 2" key="1">
    <citation type="submission" date="2021-06" db="EMBL/GenBank/DDBJ databases">
        <title>Caerostris extrusa draft genome.</title>
        <authorList>
            <person name="Kono N."/>
            <person name="Arakawa K."/>
        </authorList>
    </citation>
    <scope>NUCLEOTIDE SEQUENCE [LARGE SCALE GENOMIC DNA]</scope>
</reference>
<sequence length="95" mass="10930">MFEWSVNKGWSHIKGWIMILPGIPSKCRGRRSKIVSRSHIWVFRAQTVDGIEGLMEFGVNETSGLNTEKLDISICVHVRRKVVTMSSNERLKFLL</sequence>
<comment type="caution">
    <text evidence="1">The sequence shown here is derived from an EMBL/GenBank/DDBJ whole genome shotgun (WGS) entry which is preliminary data.</text>
</comment>
<name>A0AAV4PLS4_CAEEX</name>
<gene>
    <name evidence="1" type="ORF">CEXT_513071</name>
</gene>
<evidence type="ECO:0000313" key="1">
    <source>
        <dbReference type="EMBL" id="GIX97253.1"/>
    </source>
</evidence>
<accession>A0AAV4PLS4</accession>
<dbReference type="AlphaFoldDB" id="A0AAV4PLS4"/>
<dbReference type="Proteomes" id="UP001054945">
    <property type="component" value="Unassembled WGS sequence"/>
</dbReference>